<evidence type="ECO:0000313" key="2">
    <source>
        <dbReference type="Proteomes" id="UP000515369"/>
    </source>
</evidence>
<dbReference type="EMBL" id="CP059732">
    <property type="protein sequence ID" value="QMW05014.1"/>
    <property type="molecule type" value="Genomic_DNA"/>
</dbReference>
<dbReference type="Pfam" id="PF10851">
    <property type="entry name" value="DUF2652"/>
    <property type="match status" value="1"/>
</dbReference>
<gene>
    <name evidence="1" type="ORF">H3H32_09035</name>
</gene>
<dbReference type="Proteomes" id="UP000515369">
    <property type="component" value="Chromosome"/>
</dbReference>
<dbReference type="KEGG" id="sfol:H3H32_09035"/>
<dbReference type="RefSeq" id="WP_182462362.1">
    <property type="nucleotide sequence ID" value="NZ_CP059732.1"/>
</dbReference>
<name>A0A7G5H1M2_9BACT</name>
<proteinExistence type="predicted"/>
<dbReference type="AlphaFoldDB" id="A0A7G5H1M2"/>
<evidence type="ECO:0000313" key="1">
    <source>
        <dbReference type="EMBL" id="QMW05014.1"/>
    </source>
</evidence>
<keyword evidence="2" id="KW-1185">Reference proteome</keyword>
<organism evidence="1 2">
    <name type="scientific">Spirosoma foliorum</name>
    <dbReference type="NCBI Taxonomy" id="2710596"/>
    <lineage>
        <taxon>Bacteria</taxon>
        <taxon>Pseudomonadati</taxon>
        <taxon>Bacteroidota</taxon>
        <taxon>Cytophagia</taxon>
        <taxon>Cytophagales</taxon>
        <taxon>Cytophagaceae</taxon>
        <taxon>Spirosoma</taxon>
    </lineage>
</organism>
<protein>
    <submittedName>
        <fullName evidence="1">DUF2652 domain-containing protein</fullName>
    </submittedName>
</protein>
<dbReference type="InterPro" id="IPR020503">
    <property type="entry name" value="Uncharacterised_Rv2561"/>
</dbReference>
<accession>A0A7G5H1M2</accession>
<reference evidence="1 2" key="1">
    <citation type="submission" date="2020-07" db="EMBL/GenBank/DDBJ databases">
        <title>Spirosoma foliorum sp. nov., isolated from the leaves on the Nejang mountain Korea, Republic of.</title>
        <authorList>
            <person name="Ho H."/>
            <person name="Lee Y.-J."/>
            <person name="Nurcahyanto D.-A."/>
            <person name="Kim S.-G."/>
        </authorList>
    </citation>
    <scope>NUCLEOTIDE SEQUENCE [LARGE SCALE GENOMIC DNA]</scope>
    <source>
        <strain evidence="1 2">PL0136</strain>
    </source>
</reference>
<sequence length="79" mass="8447">MKQAITEKKGTILIVDISGYSQFVKQANNITGASVIASLLGSIIRNNTLDFQLSEIEGDAILFYKYGATQPDNGGVVPV</sequence>